<feature type="binding site" evidence="8">
    <location>
        <position position="157"/>
    </location>
    <ligand>
        <name>Mg(2+)</name>
        <dbReference type="ChEBI" id="CHEBI:18420"/>
        <label>1</label>
    </ligand>
</feature>
<evidence type="ECO:0000256" key="8">
    <source>
        <dbReference type="PIRSR" id="PIRSR604808-2"/>
    </source>
</evidence>
<feature type="active site" evidence="7">
    <location>
        <position position="116"/>
    </location>
</feature>
<dbReference type="PaxDb" id="67767-A0A0J7NBP2"/>
<name>A0A0J7NBP2_LASNI</name>
<comment type="similarity">
    <text evidence="2 10">Belongs to the DNA repair enzymes AP/ExoA family.</text>
</comment>
<feature type="binding site" evidence="8">
    <location>
        <position position="43"/>
    </location>
    <ligand>
        <name>Mg(2+)</name>
        <dbReference type="ChEBI" id="CHEBI:18420"/>
        <label>1</label>
    </ligand>
</feature>
<feature type="binding site" evidence="8">
    <location>
        <position position="15"/>
    </location>
    <ligand>
        <name>Mg(2+)</name>
        <dbReference type="ChEBI" id="CHEBI:18420"/>
        <label>1</label>
    </ligand>
</feature>
<dbReference type="EC" id="3.1.11.2" evidence="3"/>
<dbReference type="NCBIfam" id="TIGR00195">
    <property type="entry name" value="exoDNase_III"/>
    <property type="match status" value="1"/>
</dbReference>
<dbReference type="Proteomes" id="UP000036403">
    <property type="component" value="Unassembled WGS sequence"/>
</dbReference>
<dbReference type="InterPro" id="IPR037493">
    <property type="entry name" value="ExoIII-like"/>
</dbReference>
<dbReference type="EMBL" id="LBMM01007113">
    <property type="protein sequence ID" value="KMQ90025.1"/>
    <property type="molecule type" value="Genomic_DNA"/>
</dbReference>
<keyword evidence="8" id="KW-0464">Manganese</keyword>
<dbReference type="STRING" id="67767.A0A0J7NBP2"/>
<evidence type="ECO:0000259" key="11">
    <source>
        <dbReference type="Pfam" id="PF03372"/>
    </source>
</evidence>
<comment type="catalytic activity">
    <reaction evidence="1">
        <text>Exonucleolytic cleavage in the 3'- to 5'-direction to yield nucleoside 5'-phosphates.</text>
        <dbReference type="EC" id="3.1.11.2"/>
    </reaction>
</comment>
<evidence type="ECO:0000256" key="10">
    <source>
        <dbReference type="RuleBase" id="RU362131"/>
    </source>
</evidence>
<dbReference type="NCBIfam" id="TIGR00633">
    <property type="entry name" value="xth"/>
    <property type="match status" value="1"/>
</dbReference>
<accession>A0A0J7NBP2</accession>
<dbReference type="AlphaFoldDB" id="A0A0J7NBP2"/>
<dbReference type="GO" id="GO:0008311">
    <property type="term" value="F:double-stranded DNA 3'-5' DNA exonuclease activity"/>
    <property type="evidence" value="ECO:0007669"/>
    <property type="project" value="UniProtKB-EC"/>
</dbReference>
<comment type="cofactor">
    <cofactor evidence="8 10">
        <name>Mg(2+)</name>
        <dbReference type="ChEBI" id="CHEBI:18420"/>
    </cofactor>
    <cofactor evidence="8 10">
        <name>Mn(2+)</name>
        <dbReference type="ChEBI" id="CHEBI:29035"/>
    </cofactor>
    <text evidence="8 10">Probably binds two magnesium or manganese ions per subunit.</text>
</comment>
<evidence type="ECO:0000256" key="7">
    <source>
        <dbReference type="PIRSR" id="PIRSR604808-1"/>
    </source>
</evidence>
<dbReference type="InterPro" id="IPR004808">
    <property type="entry name" value="AP_endonuc_1"/>
</dbReference>
<dbReference type="Gene3D" id="3.60.10.10">
    <property type="entry name" value="Endonuclease/exonuclease/phosphatase"/>
    <property type="match status" value="1"/>
</dbReference>
<feature type="active site" description="Proton donor/acceptor" evidence="7">
    <location>
        <position position="157"/>
    </location>
</feature>
<keyword evidence="10" id="KW-0234">DNA repair</keyword>
<feature type="binding site" evidence="8">
    <location>
        <position position="258"/>
    </location>
    <ligand>
        <name>Mg(2+)</name>
        <dbReference type="ChEBI" id="CHEBI:18420"/>
        <label>1</label>
    </ligand>
</feature>
<dbReference type="SUPFAM" id="SSF56219">
    <property type="entry name" value="DNase I-like"/>
    <property type="match status" value="1"/>
</dbReference>
<keyword evidence="4 8" id="KW-0479">Metal-binding</keyword>
<evidence type="ECO:0000256" key="1">
    <source>
        <dbReference type="ARBA" id="ARBA00000493"/>
    </source>
</evidence>
<dbReference type="GO" id="GO:0006281">
    <property type="term" value="P:DNA repair"/>
    <property type="evidence" value="ECO:0007669"/>
    <property type="project" value="UniProtKB-KW"/>
</dbReference>
<keyword evidence="5" id="KW-0378">Hydrolase</keyword>
<evidence type="ECO:0000313" key="12">
    <source>
        <dbReference type="EMBL" id="KMQ90025.1"/>
    </source>
</evidence>
<dbReference type="GO" id="GO:0046872">
    <property type="term" value="F:metal ion binding"/>
    <property type="evidence" value="ECO:0007669"/>
    <property type="project" value="UniProtKB-KW"/>
</dbReference>
<keyword evidence="10" id="KW-0227">DNA damage</keyword>
<comment type="caution">
    <text evidence="12">The sequence shown here is derived from an EMBL/GenBank/DDBJ whole genome shotgun (WGS) entry which is preliminary data.</text>
</comment>
<evidence type="ECO:0000256" key="6">
    <source>
        <dbReference type="ARBA" id="ARBA00022842"/>
    </source>
</evidence>
<evidence type="ECO:0000256" key="4">
    <source>
        <dbReference type="ARBA" id="ARBA00022723"/>
    </source>
</evidence>
<evidence type="ECO:0000256" key="3">
    <source>
        <dbReference type="ARBA" id="ARBA00012115"/>
    </source>
</evidence>
<keyword evidence="13" id="KW-1185">Reference proteome</keyword>
<evidence type="ECO:0000256" key="5">
    <source>
        <dbReference type="ARBA" id="ARBA00022801"/>
    </source>
</evidence>
<dbReference type="PANTHER" id="PTHR43250">
    <property type="entry name" value="EXODEOXYRIBONUCLEASE III"/>
    <property type="match status" value="1"/>
</dbReference>
<feature type="site" description="Transition state stabilizer" evidence="9">
    <location>
        <position position="159"/>
    </location>
</feature>
<dbReference type="PANTHER" id="PTHR43250:SF2">
    <property type="entry name" value="EXODEOXYRIBONUCLEASE III"/>
    <property type="match status" value="1"/>
</dbReference>
<dbReference type="InterPro" id="IPR005135">
    <property type="entry name" value="Endo/exonuclease/phosphatase"/>
</dbReference>
<dbReference type="InterPro" id="IPR036691">
    <property type="entry name" value="Endo/exonu/phosph_ase_sf"/>
</dbReference>
<feature type="site" description="Important for catalytic activity" evidence="9">
    <location>
        <position position="228"/>
    </location>
</feature>
<evidence type="ECO:0000313" key="13">
    <source>
        <dbReference type="Proteomes" id="UP000036403"/>
    </source>
</evidence>
<reference evidence="12 13" key="1">
    <citation type="submission" date="2015-04" db="EMBL/GenBank/DDBJ databases">
        <title>Lasius niger genome sequencing.</title>
        <authorList>
            <person name="Konorov E.A."/>
            <person name="Nikitin M.A."/>
            <person name="Kirill M.V."/>
            <person name="Chang P."/>
        </authorList>
    </citation>
    <scope>NUCLEOTIDE SEQUENCE [LARGE SCALE GENOMIC DNA]</scope>
    <source>
        <tissue evidence="12">Whole</tissue>
    </source>
</reference>
<feature type="binding site" evidence="8">
    <location>
        <position position="257"/>
    </location>
    <ligand>
        <name>Mg(2+)</name>
        <dbReference type="ChEBI" id="CHEBI:18420"/>
        <label>1</label>
    </ligand>
</feature>
<dbReference type="PROSITE" id="PS51435">
    <property type="entry name" value="AP_NUCLEASE_F1_4"/>
    <property type="match status" value="1"/>
</dbReference>
<keyword evidence="6 8" id="KW-0460">Magnesium</keyword>
<organism evidence="12 13">
    <name type="scientific">Lasius niger</name>
    <name type="common">Black garden ant</name>
    <dbReference type="NCBI Taxonomy" id="67767"/>
    <lineage>
        <taxon>Eukaryota</taxon>
        <taxon>Metazoa</taxon>
        <taxon>Ecdysozoa</taxon>
        <taxon>Arthropoda</taxon>
        <taxon>Hexapoda</taxon>
        <taxon>Insecta</taxon>
        <taxon>Pterygota</taxon>
        <taxon>Neoptera</taxon>
        <taxon>Endopterygota</taxon>
        <taxon>Hymenoptera</taxon>
        <taxon>Apocrita</taxon>
        <taxon>Aculeata</taxon>
        <taxon>Formicoidea</taxon>
        <taxon>Formicidae</taxon>
        <taxon>Formicinae</taxon>
        <taxon>Lasius</taxon>
        <taxon>Lasius</taxon>
    </lineage>
</organism>
<sequence>MDWLSMSSFTIASWNINSIRARSHLVMDWLEKHPECLAVVLQEIKCEESQFPACFEEAGYHVAIKGQKAYNGVAIISREKLDIRLTGLEGQDDSGSRYIEAGLPTPLGEIILGNLYLPNGNSNGEIGLQQKFDFFEALRLRGKELLEKEANFIFLGDFNVCPSKKDYAPNILPETDALLHPQSIAGWRSLEWLGLTDALRALHPNDILYTFYDYQGGAFQRGRGLRIDHALLTPKLAELLEKVEIDIEERDKEKPSDHCPLIISFSKETGDKGSQTLKFGRI</sequence>
<feature type="binding site" evidence="8">
    <location>
        <position position="159"/>
    </location>
    <ligand>
        <name>Mg(2+)</name>
        <dbReference type="ChEBI" id="CHEBI:18420"/>
        <label>1</label>
    </ligand>
</feature>
<dbReference type="Pfam" id="PF03372">
    <property type="entry name" value="Exo_endo_phos"/>
    <property type="match status" value="1"/>
</dbReference>
<dbReference type="OrthoDB" id="498125at2759"/>
<protein>
    <recommendedName>
        <fullName evidence="3">exodeoxyribonuclease III</fullName>
        <ecNumber evidence="3">3.1.11.2</ecNumber>
    </recommendedName>
</protein>
<feature type="domain" description="Endonuclease/exonuclease/phosphatase" evidence="11">
    <location>
        <begin position="12"/>
        <end position="258"/>
    </location>
</feature>
<evidence type="ECO:0000256" key="9">
    <source>
        <dbReference type="PIRSR" id="PIRSR604808-3"/>
    </source>
</evidence>
<feature type="site" description="Interaction with DNA substrate" evidence="9">
    <location>
        <position position="258"/>
    </location>
</feature>
<feature type="active site" description="Proton acceptor" evidence="7">
    <location>
        <position position="258"/>
    </location>
</feature>
<evidence type="ECO:0000256" key="2">
    <source>
        <dbReference type="ARBA" id="ARBA00007092"/>
    </source>
</evidence>
<dbReference type="CDD" id="cd09086">
    <property type="entry name" value="ExoIII-like_AP-endo"/>
    <property type="match status" value="1"/>
</dbReference>
<proteinExistence type="inferred from homology"/>
<gene>
    <name evidence="12" type="ORF">RF55_10266</name>
</gene>